<feature type="domain" description="Nas2 N-terminal" evidence="4">
    <location>
        <begin position="9"/>
        <end position="86"/>
    </location>
</feature>
<reference evidence="5 6" key="1">
    <citation type="journal article" date="2017" name="Gigascience">
        <title>Draft genome of the honey bee ectoparasitic mite, Tropilaelaps mercedesae, is shaped by the parasitic life history.</title>
        <authorList>
            <person name="Dong X."/>
            <person name="Armstrong S.D."/>
            <person name="Xia D."/>
            <person name="Makepeace B.L."/>
            <person name="Darby A.C."/>
            <person name="Kadowaki T."/>
        </authorList>
    </citation>
    <scope>NUCLEOTIDE SEQUENCE [LARGE SCALE GENOMIC DNA]</scope>
    <source>
        <strain evidence="5">Wuxi-XJTLU</strain>
    </source>
</reference>
<dbReference type="PANTHER" id="PTHR12651">
    <property type="entry name" value="26S PROTEASOME NON-ATPASE REGULATORY SUBUNIT 9"/>
    <property type="match status" value="1"/>
</dbReference>
<comment type="caution">
    <text evidence="5">The sequence shown here is derived from an EMBL/GenBank/DDBJ whole genome shotgun (WGS) entry which is preliminary data.</text>
</comment>
<dbReference type="Proteomes" id="UP000192247">
    <property type="component" value="Unassembled WGS sequence"/>
</dbReference>
<dbReference type="InterPro" id="IPR036034">
    <property type="entry name" value="PDZ_sf"/>
</dbReference>
<dbReference type="PANTHER" id="PTHR12651:SF1">
    <property type="entry name" value="26S PROTEASOME NON-ATPASE REGULATORY SUBUNIT 9"/>
    <property type="match status" value="1"/>
</dbReference>
<dbReference type="Pfam" id="PF18265">
    <property type="entry name" value="Nas2_N"/>
    <property type="match status" value="1"/>
</dbReference>
<dbReference type="STRING" id="418985.A0A1V9Y3X8"/>
<keyword evidence="2" id="KW-0143">Chaperone</keyword>
<gene>
    <name evidence="5" type="ORF">BIW11_00001</name>
</gene>
<accession>A0A1V9Y3X8</accession>
<evidence type="ECO:0000313" key="5">
    <source>
        <dbReference type="EMBL" id="OQR80411.1"/>
    </source>
</evidence>
<name>A0A1V9Y3X8_9ACAR</name>
<dbReference type="GO" id="GO:0005634">
    <property type="term" value="C:nucleus"/>
    <property type="evidence" value="ECO:0007669"/>
    <property type="project" value="TreeGrafter"/>
</dbReference>
<dbReference type="GO" id="GO:0005737">
    <property type="term" value="C:cytoplasm"/>
    <property type="evidence" value="ECO:0007669"/>
    <property type="project" value="TreeGrafter"/>
</dbReference>
<dbReference type="InterPro" id="IPR041489">
    <property type="entry name" value="PDZ_6"/>
</dbReference>
<dbReference type="SUPFAM" id="SSF50156">
    <property type="entry name" value="PDZ domain-like"/>
    <property type="match status" value="1"/>
</dbReference>
<feature type="domain" description="PDZ" evidence="3">
    <location>
        <begin position="112"/>
        <end position="167"/>
    </location>
</feature>
<dbReference type="FunFam" id="2.30.42.10:FF:000107">
    <property type="entry name" value="26S proteasome non-ATPase regulatory subunit 9"/>
    <property type="match status" value="1"/>
</dbReference>
<organism evidence="5 6">
    <name type="scientific">Tropilaelaps mercedesae</name>
    <dbReference type="NCBI Taxonomy" id="418985"/>
    <lineage>
        <taxon>Eukaryota</taxon>
        <taxon>Metazoa</taxon>
        <taxon>Ecdysozoa</taxon>
        <taxon>Arthropoda</taxon>
        <taxon>Chelicerata</taxon>
        <taxon>Arachnida</taxon>
        <taxon>Acari</taxon>
        <taxon>Parasitiformes</taxon>
        <taxon>Mesostigmata</taxon>
        <taxon>Gamasina</taxon>
        <taxon>Dermanyssoidea</taxon>
        <taxon>Laelapidae</taxon>
        <taxon>Tropilaelaps</taxon>
    </lineage>
</organism>
<keyword evidence="6" id="KW-1185">Reference proteome</keyword>
<dbReference type="InParanoid" id="A0A1V9Y3X8"/>
<evidence type="ECO:0000259" key="4">
    <source>
        <dbReference type="Pfam" id="PF18265"/>
    </source>
</evidence>
<evidence type="ECO:0000256" key="2">
    <source>
        <dbReference type="ARBA" id="ARBA00023186"/>
    </source>
</evidence>
<comment type="similarity">
    <text evidence="1">Belongs to the proteasome subunit p27 family.</text>
</comment>
<dbReference type="GO" id="GO:0070682">
    <property type="term" value="P:proteasome regulatory particle assembly"/>
    <property type="evidence" value="ECO:0007669"/>
    <property type="project" value="InterPro"/>
</dbReference>
<dbReference type="Gene3D" id="2.30.42.10">
    <property type="match status" value="1"/>
</dbReference>
<dbReference type="GO" id="GO:0000502">
    <property type="term" value="C:proteasome complex"/>
    <property type="evidence" value="ECO:0007669"/>
    <property type="project" value="UniProtKB-KW"/>
</dbReference>
<evidence type="ECO:0000313" key="6">
    <source>
        <dbReference type="Proteomes" id="UP000192247"/>
    </source>
</evidence>
<dbReference type="InterPro" id="IPR040815">
    <property type="entry name" value="Nas2_N"/>
</dbReference>
<evidence type="ECO:0000259" key="3">
    <source>
        <dbReference type="Pfam" id="PF17820"/>
    </source>
</evidence>
<proteinExistence type="inferred from homology"/>
<dbReference type="FunCoup" id="A0A1V9Y3X8">
    <property type="interactions" value="2230"/>
</dbReference>
<dbReference type="Gene3D" id="6.10.140.1710">
    <property type="match status" value="1"/>
</dbReference>
<sequence>MIDHELNVRNLMVVKSNIEQKINTLGAVLSSNGVGMTEPLVDSDGYPRSDIDVYQVRKARHDIICLQNDLKEVTRKIEEGIHRLHAARSESPAGATSDADAETRRQKAFARIASVERSSPADQAGLRSEDLITNFGSIQLENFTGMMSIAGLVQNSIGKALKIRLLRGLSLAQYDILLVPKRWNGQGVLGCKIVPL</sequence>
<dbReference type="InterPro" id="IPR035269">
    <property type="entry name" value="PSMD9"/>
</dbReference>
<protein>
    <submittedName>
        <fullName evidence="5">26S proteasome non-ATPase regulatory subunit 9-like</fullName>
    </submittedName>
</protein>
<keyword evidence="5" id="KW-0647">Proteasome</keyword>
<evidence type="ECO:0000256" key="1">
    <source>
        <dbReference type="ARBA" id="ARBA00005256"/>
    </source>
</evidence>
<dbReference type="AlphaFoldDB" id="A0A1V9Y3X8"/>
<dbReference type="EMBL" id="MNPL01000025">
    <property type="protein sequence ID" value="OQR80411.1"/>
    <property type="molecule type" value="Genomic_DNA"/>
</dbReference>
<dbReference type="Pfam" id="PF17820">
    <property type="entry name" value="PDZ_6"/>
    <property type="match status" value="1"/>
</dbReference>
<dbReference type="OrthoDB" id="72325at2759"/>